<name>A0A8S1Y9P5_9CILI</name>
<evidence type="ECO:0000313" key="1">
    <source>
        <dbReference type="EMBL" id="CAD8210291.1"/>
    </source>
</evidence>
<keyword evidence="2" id="KW-1185">Reference proteome</keyword>
<dbReference type="OrthoDB" id="10333599at2759"/>
<evidence type="ECO:0008006" key="3">
    <source>
        <dbReference type="Google" id="ProtNLM"/>
    </source>
</evidence>
<dbReference type="Pfam" id="PF00400">
    <property type="entry name" value="WD40"/>
    <property type="match status" value="1"/>
</dbReference>
<sequence>MGNFTQRNKKNAQKISNSQKISRFQNEFLQFIKQDERCRTMQFNKNNSIFIASCGDLVKVFYFKYGALSFLQQMKHNQLSVTFLSFVRNSQYFMSCCDQQIKFWSINGINNQKFITKVYQNERHYSCFAISDKNQLVVAGIENRIQFLYEDNQWKVYQYIENHNDWIYNLSFNESENILISFGGDYKISIMQKFNRFWKIIQIINVDGFGNQATFIGDDTFIFHPWCSKYMFQYILKQENNQIFCLSNKILMDGEGDLCNLCFSQYIMYGLQKYQQQIQLKQSQKRLLIKQDMNSILIFQVIENQELQFQQSLIFQSIQIQASMSNDGKYLITWDESSRNIQVISIEYH</sequence>
<gene>
    <name evidence="1" type="ORF">PPENT_87.1.T1580102</name>
</gene>
<dbReference type="PANTHER" id="PTHR19920">
    <property type="entry name" value="WD40 PROTEIN CIAO1"/>
    <property type="match status" value="1"/>
</dbReference>
<dbReference type="PANTHER" id="PTHR19920:SF0">
    <property type="entry name" value="CYTOSOLIC IRON-SULFUR PROTEIN ASSEMBLY PROTEIN CIAO1-RELATED"/>
    <property type="match status" value="1"/>
</dbReference>
<organism evidence="1 2">
    <name type="scientific">Paramecium pentaurelia</name>
    <dbReference type="NCBI Taxonomy" id="43138"/>
    <lineage>
        <taxon>Eukaryota</taxon>
        <taxon>Sar</taxon>
        <taxon>Alveolata</taxon>
        <taxon>Ciliophora</taxon>
        <taxon>Intramacronucleata</taxon>
        <taxon>Oligohymenophorea</taxon>
        <taxon>Peniculida</taxon>
        <taxon>Parameciidae</taxon>
        <taxon>Paramecium</taxon>
    </lineage>
</organism>
<dbReference type="InterPro" id="IPR001680">
    <property type="entry name" value="WD40_rpt"/>
</dbReference>
<reference evidence="1" key="1">
    <citation type="submission" date="2021-01" db="EMBL/GenBank/DDBJ databases">
        <authorList>
            <consortium name="Genoscope - CEA"/>
            <person name="William W."/>
        </authorList>
    </citation>
    <scope>NUCLEOTIDE SEQUENCE</scope>
</reference>
<dbReference type="GO" id="GO:0016226">
    <property type="term" value="P:iron-sulfur cluster assembly"/>
    <property type="evidence" value="ECO:0007669"/>
    <property type="project" value="TreeGrafter"/>
</dbReference>
<proteinExistence type="predicted"/>
<protein>
    <recommendedName>
        <fullName evidence="3">WD40-repeat-containing domain</fullName>
    </recommendedName>
</protein>
<dbReference type="SMART" id="SM00320">
    <property type="entry name" value="WD40"/>
    <property type="match status" value="3"/>
</dbReference>
<comment type="caution">
    <text evidence="1">The sequence shown here is derived from an EMBL/GenBank/DDBJ whole genome shotgun (WGS) entry which is preliminary data.</text>
</comment>
<dbReference type="EMBL" id="CAJJDO010000158">
    <property type="protein sequence ID" value="CAD8210291.1"/>
    <property type="molecule type" value="Genomic_DNA"/>
</dbReference>
<accession>A0A8S1Y9P5</accession>
<dbReference type="AlphaFoldDB" id="A0A8S1Y9P5"/>
<dbReference type="Proteomes" id="UP000689195">
    <property type="component" value="Unassembled WGS sequence"/>
</dbReference>
<dbReference type="GO" id="GO:0097361">
    <property type="term" value="C:cytosolic [4Fe-4S] assembly targeting complex"/>
    <property type="evidence" value="ECO:0007669"/>
    <property type="project" value="TreeGrafter"/>
</dbReference>
<evidence type="ECO:0000313" key="2">
    <source>
        <dbReference type="Proteomes" id="UP000689195"/>
    </source>
</evidence>